<evidence type="ECO:0000259" key="6">
    <source>
        <dbReference type="Pfam" id="PF08281"/>
    </source>
</evidence>
<protein>
    <submittedName>
        <fullName evidence="7">Sigma-70 family RNA polymerase sigma factor</fullName>
    </submittedName>
</protein>
<dbReference type="InterPro" id="IPR013325">
    <property type="entry name" value="RNA_pol_sigma_r2"/>
</dbReference>
<evidence type="ECO:0000259" key="5">
    <source>
        <dbReference type="Pfam" id="PF04542"/>
    </source>
</evidence>
<dbReference type="SUPFAM" id="SSF88659">
    <property type="entry name" value="Sigma3 and sigma4 domains of RNA polymerase sigma factors"/>
    <property type="match status" value="1"/>
</dbReference>
<accession>A0ABY5V014</accession>
<feature type="domain" description="RNA polymerase sigma-70 region 2" evidence="5">
    <location>
        <begin position="21"/>
        <end position="87"/>
    </location>
</feature>
<organism evidence="7 8">
    <name type="scientific">Alistipes ihumii AP11</name>
    <dbReference type="NCBI Taxonomy" id="1211813"/>
    <lineage>
        <taxon>Bacteria</taxon>
        <taxon>Pseudomonadati</taxon>
        <taxon>Bacteroidota</taxon>
        <taxon>Bacteroidia</taxon>
        <taxon>Bacteroidales</taxon>
        <taxon>Rikenellaceae</taxon>
        <taxon>Alistipes</taxon>
    </lineage>
</organism>
<dbReference type="SUPFAM" id="SSF88946">
    <property type="entry name" value="Sigma2 domain of RNA polymerase sigma factors"/>
    <property type="match status" value="1"/>
</dbReference>
<dbReference type="PANTHER" id="PTHR43133">
    <property type="entry name" value="RNA POLYMERASE ECF-TYPE SIGMA FACTO"/>
    <property type="match status" value="1"/>
</dbReference>
<dbReference type="InterPro" id="IPR014284">
    <property type="entry name" value="RNA_pol_sigma-70_dom"/>
</dbReference>
<dbReference type="InterPro" id="IPR036388">
    <property type="entry name" value="WH-like_DNA-bd_sf"/>
</dbReference>
<dbReference type="EMBL" id="CP102294">
    <property type="protein sequence ID" value="UWN57553.1"/>
    <property type="molecule type" value="Genomic_DNA"/>
</dbReference>
<gene>
    <name evidence="7" type="ORF">NQ491_01900</name>
</gene>
<dbReference type="Gene3D" id="1.10.1740.10">
    <property type="match status" value="1"/>
</dbReference>
<sequence length="177" mass="20287">MTEEELIRRCSRNDRTAQQKLYEKYAPKMYGVCFRYVCHREIAQDLLHDGFITVFSKIGDFRGEGSLEGWIRRIFVNTALGYLRKKNVLQGSEQIDALRQVEGTEASAVERMETAELLRCIGKLPDGYRAVLNLFAVEGYSHREIAEMLGVSEGTSRSQYLRAKGCLLKILKEEEVI</sequence>
<dbReference type="InterPro" id="IPR039425">
    <property type="entry name" value="RNA_pol_sigma-70-like"/>
</dbReference>
<dbReference type="RefSeq" id="WP_026089512.1">
    <property type="nucleotide sequence ID" value="NZ_CAPH01000006.1"/>
</dbReference>
<evidence type="ECO:0000256" key="2">
    <source>
        <dbReference type="ARBA" id="ARBA00023015"/>
    </source>
</evidence>
<keyword evidence="2" id="KW-0805">Transcription regulation</keyword>
<reference evidence="7" key="1">
    <citation type="journal article" date="2022" name="Cell">
        <title>Design, construction, and in vivo augmentation of a complex gut microbiome.</title>
        <authorList>
            <person name="Cheng A.G."/>
            <person name="Ho P.Y."/>
            <person name="Aranda-Diaz A."/>
            <person name="Jain S."/>
            <person name="Yu F.B."/>
            <person name="Meng X."/>
            <person name="Wang M."/>
            <person name="Iakiviak M."/>
            <person name="Nagashima K."/>
            <person name="Zhao A."/>
            <person name="Murugkar P."/>
            <person name="Patil A."/>
            <person name="Atabakhsh K."/>
            <person name="Weakley A."/>
            <person name="Yan J."/>
            <person name="Brumbaugh A.R."/>
            <person name="Higginbottom S."/>
            <person name="Dimas A."/>
            <person name="Shiver A.L."/>
            <person name="Deutschbauer A."/>
            <person name="Neff N."/>
            <person name="Sonnenburg J.L."/>
            <person name="Huang K.C."/>
            <person name="Fischbach M.A."/>
        </authorList>
    </citation>
    <scope>NUCLEOTIDE SEQUENCE</scope>
    <source>
        <strain evidence="7">AP11</strain>
    </source>
</reference>
<dbReference type="Pfam" id="PF08281">
    <property type="entry name" value="Sigma70_r4_2"/>
    <property type="match status" value="1"/>
</dbReference>
<dbReference type="InterPro" id="IPR013324">
    <property type="entry name" value="RNA_pol_sigma_r3/r4-like"/>
</dbReference>
<dbReference type="Gene3D" id="1.10.10.10">
    <property type="entry name" value="Winged helix-like DNA-binding domain superfamily/Winged helix DNA-binding domain"/>
    <property type="match status" value="1"/>
</dbReference>
<dbReference type="CDD" id="cd06171">
    <property type="entry name" value="Sigma70_r4"/>
    <property type="match status" value="1"/>
</dbReference>
<keyword evidence="4" id="KW-0804">Transcription</keyword>
<keyword evidence="3" id="KW-0731">Sigma factor</keyword>
<dbReference type="InterPro" id="IPR013249">
    <property type="entry name" value="RNA_pol_sigma70_r4_t2"/>
</dbReference>
<dbReference type="Proteomes" id="UP001059295">
    <property type="component" value="Chromosome"/>
</dbReference>
<evidence type="ECO:0000256" key="4">
    <source>
        <dbReference type="ARBA" id="ARBA00023163"/>
    </source>
</evidence>
<evidence type="ECO:0000256" key="3">
    <source>
        <dbReference type="ARBA" id="ARBA00023082"/>
    </source>
</evidence>
<dbReference type="GeneID" id="82890448"/>
<proteinExistence type="inferred from homology"/>
<comment type="similarity">
    <text evidence="1">Belongs to the sigma-70 factor family. ECF subfamily.</text>
</comment>
<dbReference type="InterPro" id="IPR007627">
    <property type="entry name" value="RNA_pol_sigma70_r2"/>
</dbReference>
<name>A0ABY5V014_9BACT</name>
<evidence type="ECO:0000256" key="1">
    <source>
        <dbReference type="ARBA" id="ARBA00010641"/>
    </source>
</evidence>
<dbReference type="NCBIfam" id="TIGR02937">
    <property type="entry name" value="sigma70-ECF"/>
    <property type="match status" value="1"/>
</dbReference>
<evidence type="ECO:0000313" key="8">
    <source>
        <dbReference type="Proteomes" id="UP001059295"/>
    </source>
</evidence>
<dbReference type="PANTHER" id="PTHR43133:SF46">
    <property type="entry name" value="RNA POLYMERASE SIGMA-70 FACTOR ECF SUBFAMILY"/>
    <property type="match status" value="1"/>
</dbReference>
<feature type="domain" description="RNA polymerase sigma factor 70 region 4 type 2" evidence="6">
    <location>
        <begin position="116"/>
        <end position="166"/>
    </location>
</feature>
<dbReference type="Pfam" id="PF04542">
    <property type="entry name" value="Sigma70_r2"/>
    <property type="match status" value="1"/>
</dbReference>
<evidence type="ECO:0000313" key="7">
    <source>
        <dbReference type="EMBL" id="UWN57553.1"/>
    </source>
</evidence>
<keyword evidence="8" id="KW-1185">Reference proteome</keyword>